<name>A0A1H7K6N1_RUMAL</name>
<dbReference type="RefSeq" id="WP_074832542.1">
    <property type="nucleotide sequence ID" value="NZ_FOAT01000006.1"/>
</dbReference>
<evidence type="ECO:0000313" key="2">
    <source>
        <dbReference type="EMBL" id="SEK82130.1"/>
    </source>
</evidence>
<keyword evidence="1" id="KW-0472">Membrane</keyword>
<evidence type="ECO:0000313" key="3">
    <source>
        <dbReference type="Proteomes" id="UP000186015"/>
    </source>
</evidence>
<sequence>MKKKFTFKSEYYLSVAVFGAAAMVLIPVIVAVVFDSTFAGMVILGIAVVLHIVSLRLAACVPCGISADEDALRVSVWWKKYVFLYQDIEKAEVSHEYVETLMLREAPYYIETLKITAKAAEYSFKSKTRALKGEDGRPLPFEHGKFHEIRSYIAPRIKGGEQ</sequence>
<protein>
    <submittedName>
        <fullName evidence="2">Uncharacterized protein</fullName>
    </submittedName>
</protein>
<accession>A0A1H7K6N1</accession>
<feature type="transmembrane region" description="Helical" evidence="1">
    <location>
        <begin position="12"/>
        <end position="32"/>
    </location>
</feature>
<dbReference type="AlphaFoldDB" id="A0A1H7K6N1"/>
<feature type="transmembrane region" description="Helical" evidence="1">
    <location>
        <begin position="38"/>
        <end position="59"/>
    </location>
</feature>
<dbReference type="OrthoDB" id="1822322at2"/>
<keyword evidence="1" id="KW-0812">Transmembrane</keyword>
<proteinExistence type="predicted"/>
<gene>
    <name evidence="2" type="ORF">SAMN05216469_10674</name>
</gene>
<reference evidence="2 3" key="1">
    <citation type="submission" date="2016-10" db="EMBL/GenBank/DDBJ databases">
        <authorList>
            <person name="de Groot N.N."/>
        </authorList>
    </citation>
    <scope>NUCLEOTIDE SEQUENCE [LARGE SCALE GENOMIC DNA]</scope>
    <source>
        <strain evidence="2 3">KH2T6</strain>
    </source>
</reference>
<dbReference type="Proteomes" id="UP000186015">
    <property type="component" value="Unassembled WGS sequence"/>
</dbReference>
<evidence type="ECO:0000256" key="1">
    <source>
        <dbReference type="SAM" id="Phobius"/>
    </source>
</evidence>
<organism evidence="2 3">
    <name type="scientific">Ruminococcus albus</name>
    <dbReference type="NCBI Taxonomy" id="1264"/>
    <lineage>
        <taxon>Bacteria</taxon>
        <taxon>Bacillati</taxon>
        <taxon>Bacillota</taxon>
        <taxon>Clostridia</taxon>
        <taxon>Eubacteriales</taxon>
        <taxon>Oscillospiraceae</taxon>
        <taxon>Ruminococcus</taxon>
    </lineage>
</organism>
<dbReference type="EMBL" id="FOAT01000006">
    <property type="protein sequence ID" value="SEK82130.1"/>
    <property type="molecule type" value="Genomic_DNA"/>
</dbReference>
<keyword evidence="1" id="KW-1133">Transmembrane helix</keyword>